<dbReference type="InterPro" id="IPR014922">
    <property type="entry name" value="YdhG-like"/>
</dbReference>
<protein>
    <recommendedName>
        <fullName evidence="1">YdhG-like domain-containing protein</fullName>
    </recommendedName>
</protein>
<evidence type="ECO:0000259" key="1">
    <source>
        <dbReference type="Pfam" id="PF08818"/>
    </source>
</evidence>
<organism evidence="2">
    <name type="scientific">bioreactor metagenome</name>
    <dbReference type="NCBI Taxonomy" id="1076179"/>
    <lineage>
        <taxon>unclassified sequences</taxon>
        <taxon>metagenomes</taxon>
        <taxon>ecological metagenomes</taxon>
    </lineage>
</organism>
<name>A0A644U101_9ZZZZ</name>
<proteinExistence type="predicted"/>
<sequence length="140" mass="16039">MAKLAEIKTKENEASVMEYLNSFEDEQKKKDSIAIYNLMLQIANEEGKMWGDSIIGFKKYVVVSPSKRSVEWFKVGFAPRKNNISLYFSMMMYGDEAQSLIDQLGKVKLGKGCVYIKKLSDINIDILSQLILLSLKEYSF</sequence>
<dbReference type="Pfam" id="PF08818">
    <property type="entry name" value="DUF1801"/>
    <property type="match status" value="1"/>
</dbReference>
<comment type="caution">
    <text evidence="2">The sequence shown here is derived from an EMBL/GenBank/DDBJ whole genome shotgun (WGS) entry which is preliminary data.</text>
</comment>
<feature type="domain" description="YdhG-like" evidence="1">
    <location>
        <begin position="38"/>
        <end position="131"/>
    </location>
</feature>
<accession>A0A644U101</accession>
<evidence type="ECO:0000313" key="2">
    <source>
        <dbReference type="EMBL" id="MPL72820.1"/>
    </source>
</evidence>
<reference evidence="2" key="1">
    <citation type="submission" date="2019-08" db="EMBL/GenBank/DDBJ databases">
        <authorList>
            <person name="Kucharzyk K."/>
            <person name="Murdoch R.W."/>
            <person name="Higgins S."/>
            <person name="Loffler F."/>
        </authorList>
    </citation>
    <scope>NUCLEOTIDE SEQUENCE</scope>
</reference>
<dbReference type="Gene3D" id="3.90.1150.200">
    <property type="match status" value="1"/>
</dbReference>
<gene>
    <name evidence="2" type="ORF">SDC9_18611</name>
</gene>
<dbReference type="AlphaFoldDB" id="A0A644U101"/>
<dbReference type="EMBL" id="VSSQ01000068">
    <property type="protein sequence ID" value="MPL72820.1"/>
    <property type="molecule type" value="Genomic_DNA"/>
</dbReference>